<dbReference type="EMBL" id="JAINUF010000014">
    <property type="protein sequence ID" value="KAJ8342232.1"/>
    <property type="molecule type" value="Genomic_DNA"/>
</dbReference>
<comment type="caution">
    <text evidence="1">The sequence shown here is derived from an EMBL/GenBank/DDBJ whole genome shotgun (WGS) entry which is preliminary data.</text>
</comment>
<name>A0A9Q1ENX2_SYNKA</name>
<evidence type="ECO:0000313" key="2">
    <source>
        <dbReference type="Proteomes" id="UP001152622"/>
    </source>
</evidence>
<accession>A0A9Q1ENX2</accession>
<sequence>MERCHGLLSPQRGKRPLALHPLRMSDMETDPGDCQPRPLHPSVIRSSVMFLCSAGEADISPALQRLGLTTSASDRSQTGAVTGAFLTVMTGCAERHVISVPDRRGMPGNDSPRMTRNHPCLAACFLSNMIEC</sequence>
<protein>
    <submittedName>
        <fullName evidence="1">Uncharacterized protein</fullName>
    </submittedName>
</protein>
<organism evidence="1 2">
    <name type="scientific">Synaphobranchus kaupii</name>
    <name type="common">Kaup's arrowtooth eel</name>
    <dbReference type="NCBI Taxonomy" id="118154"/>
    <lineage>
        <taxon>Eukaryota</taxon>
        <taxon>Metazoa</taxon>
        <taxon>Chordata</taxon>
        <taxon>Craniata</taxon>
        <taxon>Vertebrata</taxon>
        <taxon>Euteleostomi</taxon>
        <taxon>Actinopterygii</taxon>
        <taxon>Neopterygii</taxon>
        <taxon>Teleostei</taxon>
        <taxon>Anguilliformes</taxon>
        <taxon>Synaphobranchidae</taxon>
        <taxon>Synaphobranchus</taxon>
    </lineage>
</organism>
<reference evidence="1" key="1">
    <citation type="journal article" date="2023" name="Science">
        <title>Genome structures resolve the early diversification of teleost fishes.</title>
        <authorList>
            <person name="Parey E."/>
            <person name="Louis A."/>
            <person name="Montfort J."/>
            <person name="Bouchez O."/>
            <person name="Roques C."/>
            <person name="Iampietro C."/>
            <person name="Lluch J."/>
            <person name="Castinel A."/>
            <person name="Donnadieu C."/>
            <person name="Desvignes T."/>
            <person name="Floi Bucao C."/>
            <person name="Jouanno E."/>
            <person name="Wen M."/>
            <person name="Mejri S."/>
            <person name="Dirks R."/>
            <person name="Jansen H."/>
            <person name="Henkel C."/>
            <person name="Chen W.J."/>
            <person name="Zahm M."/>
            <person name="Cabau C."/>
            <person name="Klopp C."/>
            <person name="Thompson A.W."/>
            <person name="Robinson-Rechavi M."/>
            <person name="Braasch I."/>
            <person name="Lecointre G."/>
            <person name="Bobe J."/>
            <person name="Postlethwait J.H."/>
            <person name="Berthelot C."/>
            <person name="Roest Crollius H."/>
            <person name="Guiguen Y."/>
        </authorList>
    </citation>
    <scope>NUCLEOTIDE SEQUENCE</scope>
    <source>
        <strain evidence="1">WJC10195</strain>
    </source>
</reference>
<dbReference type="AlphaFoldDB" id="A0A9Q1ENX2"/>
<dbReference type="Proteomes" id="UP001152622">
    <property type="component" value="Chromosome 14"/>
</dbReference>
<proteinExistence type="predicted"/>
<evidence type="ECO:0000313" key="1">
    <source>
        <dbReference type="EMBL" id="KAJ8342232.1"/>
    </source>
</evidence>
<gene>
    <name evidence="1" type="ORF">SKAU_G00321600</name>
</gene>
<keyword evidence="2" id="KW-1185">Reference proteome</keyword>